<dbReference type="SUPFAM" id="SSF52540">
    <property type="entry name" value="P-loop containing nucleoside triphosphate hydrolases"/>
    <property type="match status" value="1"/>
</dbReference>
<dbReference type="InterPro" id="IPR027417">
    <property type="entry name" value="P-loop_NTPase"/>
</dbReference>
<dbReference type="InterPro" id="IPR050921">
    <property type="entry name" value="T4SS_GSP_E_ATPase"/>
</dbReference>
<dbReference type="Proteomes" id="UP000295711">
    <property type="component" value="Unassembled WGS sequence"/>
</dbReference>
<sequence length="429" mass="48151">MECKENYQLLKKKLQSELLETLETGGEWSDEEIMGQIDELIVSASRNVYLSGYKKLMMKQELFNSVRRLDLLQELVDDKDITEIMVNGAGDIFYEKNGHMRRWDKAFESNEKLEDVIQQIVAGVNRQVNEASPIVDARLADGSRVNVVLKPVALNGPILTIRKFPEEPMSMTRLICQGALTEEAAAFLKKIVQAKYNIFISGGTGTGKTTMLNALMGYVPEDERVITIEDSAELQIHNITNLVKLEARNANADGEHQVSIRDLIKSAMRMRPDRIIVGEVRGVESVDMIQAMSSGHDGSISTGHSGSPEEMLSRLETMVLMGTDIPLMAIRKQIASAIDIIVQLERLRDKSRRVTEITEVVGYEDGEIRLNPLFIFKEVAEDKVENVIREEGCYEKIEDEVSGRLIYSGNRLIHRKKLEAAALQLEGGL</sequence>
<dbReference type="OrthoDB" id="9810761at2"/>
<evidence type="ECO:0000256" key="1">
    <source>
        <dbReference type="ARBA" id="ARBA00006611"/>
    </source>
</evidence>
<dbReference type="GO" id="GO:0016887">
    <property type="term" value="F:ATP hydrolysis activity"/>
    <property type="evidence" value="ECO:0007669"/>
    <property type="project" value="InterPro"/>
</dbReference>
<dbReference type="PANTHER" id="PTHR30486:SF6">
    <property type="entry name" value="TYPE IV PILUS RETRACTATION ATPASE PILT"/>
    <property type="match status" value="1"/>
</dbReference>
<accession>A0A4R2LB05</accession>
<dbReference type="InterPro" id="IPR003593">
    <property type="entry name" value="AAA+_ATPase"/>
</dbReference>
<dbReference type="Pfam" id="PF00437">
    <property type="entry name" value="T2SSE"/>
    <property type="match status" value="1"/>
</dbReference>
<name>A0A4R2LB05_9FIRM</name>
<reference evidence="3 4" key="1">
    <citation type="submission" date="2019-03" db="EMBL/GenBank/DDBJ databases">
        <title>Genomic Encyclopedia of Type Strains, Phase IV (KMG-IV): sequencing the most valuable type-strain genomes for metagenomic binning, comparative biology and taxonomic classification.</title>
        <authorList>
            <person name="Goeker M."/>
        </authorList>
    </citation>
    <scope>NUCLEOTIDE SEQUENCE [LARGE SCALE GENOMIC DNA]</scope>
    <source>
        <strain evidence="3 4">DSM 28559</strain>
    </source>
</reference>
<dbReference type="Gene3D" id="3.40.50.300">
    <property type="entry name" value="P-loop containing nucleotide triphosphate hydrolases"/>
    <property type="match status" value="1"/>
</dbReference>
<evidence type="ECO:0000313" key="4">
    <source>
        <dbReference type="Proteomes" id="UP000295711"/>
    </source>
</evidence>
<dbReference type="RefSeq" id="WP_132091242.1">
    <property type="nucleotide sequence ID" value="NZ_JANKAQ010000008.1"/>
</dbReference>
<dbReference type="EMBL" id="SLXA01000006">
    <property type="protein sequence ID" value="TCO84620.1"/>
    <property type="molecule type" value="Genomic_DNA"/>
</dbReference>
<protein>
    <submittedName>
        <fullName evidence="3">Pilus assembly protein CpaF</fullName>
    </submittedName>
</protein>
<dbReference type="Gene3D" id="3.30.450.380">
    <property type="match status" value="1"/>
</dbReference>
<dbReference type="SMART" id="SM00382">
    <property type="entry name" value="AAA"/>
    <property type="match status" value="1"/>
</dbReference>
<dbReference type="PANTHER" id="PTHR30486">
    <property type="entry name" value="TWITCHING MOTILITY PROTEIN PILT"/>
    <property type="match status" value="1"/>
</dbReference>
<proteinExistence type="inferred from homology"/>
<evidence type="ECO:0000259" key="2">
    <source>
        <dbReference type="SMART" id="SM00382"/>
    </source>
</evidence>
<feature type="domain" description="AAA+ ATPase" evidence="2">
    <location>
        <begin position="194"/>
        <end position="348"/>
    </location>
</feature>
<comment type="similarity">
    <text evidence="1">Belongs to the GSP E family.</text>
</comment>
<comment type="caution">
    <text evidence="3">The sequence shown here is derived from an EMBL/GenBank/DDBJ whole genome shotgun (WGS) entry which is preliminary data.</text>
</comment>
<dbReference type="CDD" id="cd01130">
    <property type="entry name" value="VirB11-like_ATPase"/>
    <property type="match status" value="1"/>
</dbReference>
<gene>
    <name evidence="3" type="ORF">EV212_10647</name>
</gene>
<dbReference type="InterPro" id="IPR001482">
    <property type="entry name" value="T2SS/T4SS_dom"/>
</dbReference>
<keyword evidence="4" id="KW-1185">Reference proteome</keyword>
<evidence type="ECO:0000313" key="3">
    <source>
        <dbReference type="EMBL" id="TCO84620.1"/>
    </source>
</evidence>
<organism evidence="3 4">
    <name type="scientific">Frisingicoccus caecimuris</name>
    <dbReference type="NCBI Taxonomy" id="1796636"/>
    <lineage>
        <taxon>Bacteria</taxon>
        <taxon>Bacillati</taxon>
        <taxon>Bacillota</taxon>
        <taxon>Clostridia</taxon>
        <taxon>Lachnospirales</taxon>
        <taxon>Lachnospiraceae</taxon>
        <taxon>Frisingicoccus</taxon>
    </lineage>
</organism>
<dbReference type="AlphaFoldDB" id="A0A4R2LB05"/>